<protein>
    <recommendedName>
        <fullName evidence="2">DUF4178 domain-containing protein</fullName>
    </recommendedName>
</protein>
<keyword evidence="1" id="KW-1133">Transmembrane helix</keyword>
<feature type="domain" description="DUF4178" evidence="2">
    <location>
        <begin position="89"/>
        <end position="210"/>
    </location>
</feature>
<keyword evidence="1" id="KW-0472">Membrane</keyword>
<evidence type="ECO:0000256" key="1">
    <source>
        <dbReference type="SAM" id="Phobius"/>
    </source>
</evidence>
<evidence type="ECO:0000259" key="2">
    <source>
        <dbReference type="Pfam" id="PF13785"/>
    </source>
</evidence>
<sequence length="446" mass="49173">MNHPAPPTKLFREEAKTGAIECPACGAPITLRGFGGVEQVACAYCGTVCKPEDDGNLDVVQQAQRQHRTSMLPLHKRGTLPARLSEHGGGQTWEILGIMWREVVSDGVTYPWQEFLLFNPYQGYRWLIYQMSDGVWGLGGPLLGAPELLPGGTPTATWRGETYKHFTTGNARVTYVEGEFPWQVLVNDVAQANDYVCPPNMLSIEVQHGEDGVDVNFTSMQPIEPQEVWTAFGMAGPAPDKRGIHPAEINPYKSKFYFVAAILLFVTWIGALIFYSSARTNAVVYTGSITPGEVLTEQLEIGDADRKTTLEFELVAQGMNNSWAYAEVMLVDMTSEEAITVGLETDAWSGVDQGESWSEGTNPRRVTVGGVDGGSYLLQVQTQLDSSGDPADALKFTIRQDVPLGRYMFLPFFIIVLFPALNLARKLGFETKRWANSDHATSSWES</sequence>
<dbReference type="Proteomes" id="UP000238823">
    <property type="component" value="Unassembled WGS sequence"/>
</dbReference>
<gene>
    <name evidence="3" type="ORF">ENSA7_53060</name>
</gene>
<evidence type="ECO:0000313" key="3">
    <source>
        <dbReference type="EMBL" id="PRQ03229.1"/>
    </source>
</evidence>
<dbReference type="AlphaFoldDB" id="A0A2S9YDN8"/>
<dbReference type="InterPro" id="IPR025235">
    <property type="entry name" value="DUF4178"/>
</dbReference>
<dbReference type="EMBL" id="PVNL01000108">
    <property type="protein sequence ID" value="PRQ03229.1"/>
    <property type="molecule type" value="Genomic_DNA"/>
</dbReference>
<dbReference type="Pfam" id="PF13785">
    <property type="entry name" value="DUF4178"/>
    <property type="match status" value="1"/>
</dbReference>
<accession>A0A2S9YDN8</accession>
<dbReference type="RefSeq" id="WP_106092195.1">
    <property type="nucleotide sequence ID" value="NZ_PVNL01000108.1"/>
</dbReference>
<dbReference type="OrthoDB" id="228033at2"/>
<keyword evidence="1" id="KW-0812">Transmembrane</keyword>
<feature type="transmembrane region" description="Helical" evidence="1">
    <location>
        <begin position="404"/>
        <end position="424"/>
    </location>
</feature>
<proteinExistence type="predicted"/>
<feature type="transmembrane region" description="Helical" evidence="1">
    <location>
        <begin position="256"/>
        <end position="275"/>
    </location>
</feature>
<comment type="caution">
    <text evidence="3">The sequence shown here is derived from an EMBL/GenBank/DDBJ whole genome shotgun (WGS) entry which is preliminary data.</text>
</comment>
<organism evidence="3 4">
    <name type="scientific">Enhygromyxa salina</name>
    <dbReference type="NCBI Taxonomy" id="215803"/>
    <lineage>
        <taxon>Bacteria</taxon>
        <taxon>Pseudomonadati</taxon>
        <taxon>Myxococcota</taxon>
        <taxon>Polyangia</taxon>
        <taxon>Nannocystales</taxon>
        <taxon>Nannocystaceae</taxon>
        <taxon>Enhygromyxa</taxon>
    </lineage>
</organism>
<evidence type="ECO:0000313" key="4">
    <source>
        <dbReference type="Proteomes" id="UP000238823"/>
    </source>
</evidence>
<reference evidence="3 4" key="1">
    <citation type="submission" date="2018-03" db="EMBL/GenBank/DDBJ databases">
        <title>Draft Genome Sequences of the Obligatory Marine Myxobacteria Enhygromyxa salina SWB007.</title>
        <authorList>
            <person name="Poehlein A."/>
            <person name="Moghaddam J.A."/>
            <person name="Harms H."/>
            <person name="Alanjari M."/>
            <person name="Koenig G.M."/>
            <person name="Daniel R."/>
            <person name="Schaeberle T.F."/>
        </authorList>
    </citation>
    <scope>NUCLEOTIDE SEQUENCE [LARGE SCALE GENOMIC DNA]</scope>
    <source>
        <strain evidence="3 4">SWB007</strain>
    </source>
</reference>
<name>A0A2S9YDN8_9BACT</name>